<dbReference type="eggNOG" id="ENOG502ZT68">
    <property type="taxonomic scope" value="Bacteria"/>
</dbReference>
<dbReference type="EMBL" id="FNBD01000013">
    <property type="protein sequence ID" value="SDF38038.1"/>
    <property type="molecule type" value="Genomic_DNA"/>
</dbReference>
<dbReference type="Proteomes" id="UP000182114">
    <property type="component" value="Unassembled WGS sequence"/>
</dbReference>
<keyword evidence="1" id="KW-0812">Transmembrane</keyword>
<dbReference type="RefSeq" id="WP_024481613.1">
    <property type="nucleotide sequence ID" value="NZ_CANMGP010000001.1"/>
</dbReference>
<feature type="transmembrane region" description="Helical" evidence="1">
    <location>
        <begin position="72"/>
        <end position="90"/>
    </location>
</feature>
<keyword evidence="3" id="KW-1185">Reference proteome</keyword>
<evidence type="ECO:0000313" key="2">
    <source>
        <dbReference type="EMBL" id="SDF38038.1"/>
    </source>
</evidence>
<organism evidence="2 3">
    <name type="scientific">Cellulophaga baltica</name>
    <dbReference type="NCBI Taxonomy" id="76594"/>
    <lineage>
        <taxon>Bacteria</taxon>
        <taxon>Pseudomonadati</taxon>
        <taxon>Bacteroidota</taxon>
        <taxon>Flavobacteriia</taxon>
        <taxon>Flavobacteriales</taxon>
        <taxon>Flavobacteriaceae</taxon>
        <taxon>Cellulophaga</taxon>
    </lineage>
</organism>
<reference evidence="3" key="1">
    <citation type="submission" date="2016-10" db="EMBL/GenBank/DDBJ databases">
        <authorList>
            <person name="Varghese N."/>
            <person name="Submissions S."/>
        </authorList>
    </citation>
    <scope>NUCLEOTIDE SEQUENCE [LARGE SCALE GENOMIC DNA]</scope>
    <source>
        <strain evidence="3">DSM 24729</strain>
    </source>
</reference>
<evidence type="ECO:0000313" key="3">
    <source>
        <dbReference type="Proteomes" id="UP000182114"/>
    </source>
</evidence>
<proteinExistence type="predicted"/>
<keyword evidence="1" id="KW-1133">Transmembrane helix</keyword>
<sequence>MDLTQRLAFCKKCEKRTFDPNKGIVCSLSQRKPDFISNCSDFIIDPKEASKIAAKSYAAQSVPQEESSSNPIWGIIGVILIVIKLLFYFGRN</sequence>
<gene>
    <name evidence="2" type="ORF">SAMN04487992_11337</name>
</gene>
<name>A0A1G7KL99_9FLAO</name>
<evidence type="ECO:0000256" key="1">
    <source>
        <dbReference type="SAM" id="Phobius"/>
    </source>
</evidence>
<dbReference type="AlphaFoldDB" id="A0A1G7KL99"/>
<protein>
    <submittedName>
        <fullName evidence="2">Uncharacterized protein</fullName>
    </submittedName>
</protein>
<accession>A0A1G7KL99</accession>
<keyword evidence="1" id="KW-0472">Membrane</keyword>